<evidence type="ECO:0000256" key="1">
    <source>
        <dbReference type="SAM" id="MobiDB-lite"/>
    </source>
</evidence>
<dbReference type="EMBL" id="CAJOBJ010026942">
    <property type="protein sequence ID" value="CAF4249751.1"/>
    <property type="molecule type" value="Genomic_DNA"/>
</dbReference>
<sequence>MPRVLDILNTPTTFLYETSALFLWCTLFLGQAWRLNGNACEKAVLIRAPDTLQTLLATHDSPEVRAACAYALGTYLSSSASDNELSERRTEQSKEVATVLVRS</sequence>
<comment type="caution">
    <text evidence="2">The sequence shown here is derived from an EMBL/GenBank/DDBJ whole genome shotgun (WGS) entry which is preliminary data.</text>
</comment>
<evidence type="ECO:0000313" key="2">
    <source>
        <dbReference type="EMBL" id="CAF4249751.1"/>
    </source>
</evidence>
<dbReference type="Proteomes" id="UP000681720">
    <property type="component" value="Unassembled WGS sequence"/>
</dbReference>
<feature type="compositionally biased region" description="Basic and acidic residues" evidence="1">
    <location>
        <begin position="85"/>
        <end position="94"/>
    </location>
</feature>
<name>A0A8S2SSC5_9BILA</name>
<gene>
    <name evidence="2" type="ORF">GIL414_LOCUS23636</name>
</gene>
<protein>
    <submittedName>
        <fullName evidence="2">Uncharacterized protein</fullName>
    </submittedName>
</protein>
<organism evidence="2 3">
    <name type="scientific">Rotaria magnacalcarata</name>
    <dbReference type="NCBI Taxonomy" id="392030"/>
    <lineage>
        <taxon>Eukaryota</taxon>
        <taxon>Metazoa</taxon>
        <taxon>Spiralia</taxon>
        <taxon>Gnathifera</taxon>
        <taxon>Rotifera</taxon>
        <taxon>Eurotatoria</taxon>
        <taxon>Bdelloidea</taxon>
        <taxon>Philodinida</taxon>
        <taxon>Philodinidae</taxon>
        <taxon>Rotaria</taxon>
    </lineage>
</organism>
<dbReference type="AlphaFoldDB" id="A0A8S2SSC5"/>
<dbReference type="SUPFAM" id="SSF48371">
    <property type="entry name" value="ARM repeat"/>
    <property type="match status" value="1"/>
</dbReference>
<dbReference type="InterPro" id="IPR016024">
    <property type="entry name" value="ARM-type_fold"/>
</dbReference>
<reference evidence="2" key="1">
    <citation type="submission" date="2021-02" db="EMBL/GenBank/DDBJ databases">
        <authorList>
            <person name="Nowell W R."/>
        </authorList>
    </citation>
    <scope>NUCLEOTIDE SEQUENCE</scope>
</reference>
<evidence type="ECO:0000313" key="3">
    <source>
        <dbReference type="Proteomes" id="UP000681720"/>
    </source>
</evidence>
<proteinExistence type="predicted"/>
<feature type="region of interest" description="Disordered" evidence="1">
    <location>
        <begin position="80"/>
        <end position="103"/>
    </location>
</feature>
<accession>A0A8S2SSC5</accession>
<feature type="non-terminal residue" evidence="2">
    <location>
        <position position="103"/>
    </location>
</feature>